<organism evidence="1 2">
    <name type="scientific">Mucilaginibacter robiniae</name>
    <dbReference type="NCBI Taxonomy" id="2728022"/>
    <lineage>
        <taxon>Bacteria</taxon>
        <taxon>Pseudomonadati</taxon>
        <taxon>Bacteroidota</taxon>
        <taxon>Sphingobacteriia</taxon>
        <taxon>Sphingobacteriales</taxon>
        <taxon>Sphingobacteriaceae</taxon>
        <taxon>Mucilaginibacter</taxon>
    </lineage>
</organism>
<dbReference type="AlphaFoldDB" id="A0A7L5E1M1"/>
<proteinExistence type="predicted"/>
<name>A0A7L5E1M1_9SPHI</name>
<keyword evidence="2" id="KW-1185">Reference proteome</keyword>
<evidence type="ECO:0000313" key="2">
    <source>
        <dbReference type="Proteomes" id="UP000503278"/>
    </source>
</evidence>
<protein>
    <recommendedName>
        <fullName evidence="3">Aspartyl protease</fullName>
    </recommendedName>
</protein>
<accession>A0A7L5E1M1</accession>
<dbReference type="Proteomes" id="UP000503278">
    <property type="component" value="Chromosome"/>
</dbReference>
<sequence>MASFCMQYAVAQTTLPVIKATSSKVTINDGGYLNKNGWTLSPKIRPDTYTADRTRKTKWVTFYTNIDSVRVKVKPGTRFNFVILLNGKDSCYTQIASAIPPEAETKQLTATHDTIPFTLTTYNAIGVKVVVNSTDTLNFHFDVSSFGFHITQEAILKKTKLLANQPDALAGKAKPNFNKLSRVSKFQMGNLVWYNPEILPTNITAHEMDGRIGWDVFEGKIVEINYNRHLLIVHSKMPKHLKGYHQAPIDFVHSQACIKGTFEVNHKKYNSYFAMDTGSEQAVILNNDWIEKQKYPKNLKLIKSTVLHDPQGKKYETKIVQSPLLKLAGYPLINIPTLMVEGLNRSTSEVNYLGNDLLKRFNIILDFKHDQIYLKPNQLFKMKYRGEA</sequence>
<gene>
    <name evidence="1" type="ORF">HH214_14150</name>
</gene>
<dbReference type="RefSeq" id="WP_169608683.1">
    <property type="nucleotide sequence ID" value="NZ_CP051682.1"/>
</dbReference>
<dbReference type="InterPro" id="IPR021109">
    <property type="entry name" value="Peptidase_aspartic_dom_sf"/>
</dbReference>
<reference evidence="1 2" key="1">
    <citation type="submission" date="2020-04" db="EMBL/GenBank/DDBJ databases">
        <title>Genome sequencing of novel species.</title>
        <authorList>
            <person name="Heo J."/>
            <person name="Kim S.-J."/>
            <person name="Kim J.-S."/>
            <person name="Hong S.-B."/>
            <person name="Kwon S.-W."/>
        </authorList>
    </citation>
    <scope>NUCLEOTIDE SEQUENCE [LARGE SCALE GENOMIC DNA]</scope>
    <source>
        <strain evidence="1 2">F39-2</strain>
    </source>
</reference>
<evidence type="ECO:0008006" key="3">
    <source>
        <dbReference type="Google" id="ProtNLM"/>
    </source>
</evidence>
<dbReference type="EMBL" id="CP051682">
    <property type="protein sequence ID" value="QJD96931.1"/>
    <property type="molecule type" value="Genomic_DNA"/>
</dbReference>
<dbReference type="KEGG" id="mrob:HH214_14150"/>
<evidence type="ECO:0000313" key="1">
    <source>
        <dbReference type="EMBL" id="QJD96931.1"/>
    </source>
</evidence>
<dbReference type="Gene3D" id="2.40.70.10">
    <property type="entry name" value="Acid Proteases"/>
    <property type="match status" value="1"/>
</dbReference>